<dbReference type="Proteomes" id="UP000622687">
    <property type="component" value="Unassembled WGS sequence"/>
</dbReference>
<dbReference type="RefSeq" id="WP_211141895.1">
    <property type="nucleotide sequence ID" value="NZ_JAEEGB010000006.1"/>
</dbReference>
<reference evidence="2" key="1">
    <citation type="submission" date="2020-12" db="EMBL/GenBank/DDBJ databases">
        <title>Clostridium thailandense sp. nov., a novel acetogenic bacterium isolated from peat land soil in Thailand.</title>
        <authorList>
            <person name="Chaikitkaew S."/>
            <person name="Birkeland N.K."/>
        </authorList>
    </citation>
    <scope>NUCLEOTIDE SEQUENCE</scope>
    <source>
        <strain evidence="2">DSM 17425</strain>
    </source>
</reference>
<evidence type="ECO:0000256" key="1">
    <source>
        <dbReference type="SAM" id="SignalP"/>
    </source>
</evidence>
<accession>A0A934HX55</accession>
<dbReference type="AlphaFoldDB" id="A0A934HX55"/>
<feature type="chain" id="PRO_5039432924" evidence="1">
    <location>
        <begin position="23"/>
        <end position="195"/>
    </location>
</feature>
<keyword evidence="3" id="KW-1185">Reference proteome</keyword>
<dbReference type="PROSITE" id="PS51257">
    <property type="entry name" value="PROKAR_LIPOPROTEIN"/>
    <property type="match status" value="1"/>
</dbReference>
<dbReference type="EMBL" id="JAEEGB010000006">
    <property type="protein sequence ID" value="MBI6872393.1"/>
    <property type="molecule type" value="Genomic_DNA"/>
</dbReference>
<keyword evidence="1" id="KW-0732">Signal</keyword>
<evidence type="ECO:0000313" key="3">
    <source>
        <dbReference type="Proteomes" id="UP000622687"/>
    </source>
</evidence>
<comment type="caution">
    <text evidence="2">The sequence shown here is derived from an EMBL/GenBank/DDBJ whole genome shotgun (WGS) entry which is preliminary data.</text>
</comment>
<evidence type="ECO:0000313" key="2">
    <source>
        <dbReference type="EMBL" id="MBI6872393.1"/>
    </source>
</evidence>
<proteinExistence type="predicted"/>
<protein>
    <submittedName>
        <fullName evidence="2">DUF5105 domain-containing protein</fullName>
    </submittedName>
</protein>
<gene>
    <name evidence="2" type="ORF">I6U51_06680</name>
</gene>
<organism evidence="2 3">
    <name type="scientific">Clostridium aciditolerans</name>
    <dbReference type="NCBI Taxonomy" id="339861"/>
    <lineage>
        <taxon>Bacteria</taxon>
        <taxon>Bacillati</taxon>
        <taxon>Bacillota</taxon>
        <taxon>Clostridia</taxon>
        <taxon>Eubacteriales</taxon>
        <taxon>Clostridiaceae</taxon>
        <taxon>Clostridium</taxon>
    </lineage>
</organism>
<feature type="signal peptide" evidence="1">
    <location>
        <begin position="1"/>
        <end position="22"/>
    </location>
</feature>
<sequence>MKVLKKLTLILTLVLFTLTLVACGPKPDETVKNFFEAAKKSDFNAMATYMKKEGNKGDFKFDDANQEKIVKAVFSKISYESVSSTVDGNNATVKAKVTSLDLPRIYGKTVGDLMPTLLASAFSATENDAKNKADVENQIMQAFLNAMNDPNAAKTTTEVDIKLVKGDKGWVIEPNDDLLNALTGNLSKAFKDTNK</sequence>
<name>A0A934HX55_9CLOT</name>